<keyword evidence="1" id="KW-0472">Membrane</keyword>
<organism evidence="3 5">
    <name type="scientific">Halalkalicoccus jeotgali (strain DSM 18796 / CECT 7217 / JCM 14584 / KCTC 4019 / B3)</name>
    <dbReference type="NCBI Taxonomy" id="795797"/>
    <lineage>
        <taxon>Archaea</taxon>
        <taxon>Methanobacteriati</taxon>
        <taxon>Methanobacteriota</taxon>
        <taxon>Stenosarchaea group</taxon>
        <taxon>Halobacteria</taxon>
        <taxon>Halobacteriales</taxon>
        <taxon>Halococcaceae</taxon>
        <taxon>Halalkalicoccus</taxon>
    </lineage>
</organism>
<evidence type="ECO:0000259" key="2">
    <source>
        <dbReference type="Pfam" id="PF07331"/>
    </source>
</evidence>
<feature type="domain" description="DUF1468" evidence="2">
    <location>
        <begin position="30"/>
        <end position="180"/>
    </location>
</feature>
<dbReference type="EMBL" id="AOHV01000008">
    <property type="protein sequence ID" value="ELY40894.1"/>
    <property type="molecule type" value="Genomic_DNA"/>
</dbReference>
<reference evidence="4 6" key="2">
    <citation type="journal article" date="2014" name="PLoS Genet.">
        <title>Phylogenetically driven sequencing of extremely halophilic archaea reveals strategies for static and dynamic osmo-response.</title>
        <authorList>
            <person name="Becker E.A."/>
            <person name="Seitzer P.M."/>
            <person name="Tritt A."/>
            <person name="Larsen D."/>
            <person name="Krusor M."/>
            <person name="Yao A.I."/>
            <person name="Wu D."/>
            <person name="Madern D."/>
            <person name="Eisen J.A."/>
            <person name="Darling A.E."/>
            <person name="Facciotti M.T."/>
        </authorList>
    </citation>
    <scope>NUCLEOTIDE SEQUENCE [LARGE SCALE GENOMIC DNA]</scope>
    <source>
        <strain evidence="4">B3</strain>
        <strain evidence="6">DSM 18796 / CECT 7217 / JCM 14584 / KCTC 4019 / B3</strain>
    </source>
</reference>
<dbReference type="Pfam" id="PF07331">
    <property type="entry name" value="TctB"/>
    <property type="match status" value="1"/>
</dbReference>
<dbReference type="eggNOG" id="arCOG10722">
    <property type="taxonomic scope" value="Archaea"/>
</dbReference>
<feature type="transmembrane region" description="Helical" evidence="1">
    <location>
        <begin position="24"/>
        <end position="46"/>
    </location>
</feature>
<evidence type="ECO:0000313" key="4">
    <source>
        <dbReference type="EMBL" id="ELY40894.1"/>
    </source>
</evidence>
<gene>
    <name evidence="3" type="ordered locus">HacjB3_17061</name>
    <name evidence="4" type="ORF">C497_02387</name>
</gene>
<dbReference type="OrthoDB" id="305179at2157"/>
<dbReference type="HOGENOM" id="CLU_110735_2_2_2"/>
<geneLocation type="plasmid" evidence="3 5">
    <name>1</name>
</geneLocation>
<dbReference type="KEGG" id="hje:HacjB3_17061"/>
<dbReference type="EMBL" id="CP002063">
    <property type="protein sequence ID" value="ADJ16762.1"/>
    <property type="molecule type" value="Genomic_DNA"/>
</dbReference>
<evidence type="ECO:0000256" key="1">
    <source>
        <dbReference type="SAM" id="Phobius"/>
    </source>
</evidence>
<feature type="transmembrane region" description="Helical" evidence="1">
    <location>
        <begin position="114"/>
        <end position="147"/>
    </location>
</feature>
<proteinExistence type="predicted"/>
<keyword evidence="1" id="KW-0812">Transmembrane</keyword>
<keyword evidence="1" id="KW-1133">Transmembrane helix</keyword>
<dbReference type="AlphaFoldDB" id="D8JBV9"/>
<dbReference type="Proteomes" id="UP000011645">
    <property type="component" value="Unassembled WGS sequence"/>
</dbReference>
<dbReference type="InterPro" id="IPR009936">
    <property type="entry name" value="DUF1468"/>
</dbReference>
<protein>
    <recommendedName>
        <fullName evidence="2">DUF1468 domain-containing protein</fullName>
    </recommendedName>
</protein>
<dbReference type="RefSeq" id="WP_008414201.1">
    <property type="nucleotide sequence ID" value="NC_014298.1"/>
</dbReference>
<evidence type="ECO:0000313" key="5">
    <source>
        <dbReference type="Proteomes" id="UP000000390"/>
    </source>
</evidence>
<sequence>MAQQTDAQAVSKEESNTHNSGIDALISIAISLGAILFLINSGQYAGVRTATSDPGAAFWPRVVLVVILLSSLVNLVHILSRDDVVGFSSISSPLVAGFNSVSSPSRYSTESTKYAASIFLLIGYIALLSYFGFLITTAVFLSLLVWILGYRPVWKVAVFGSAVSLLVFILFRNFMNIALPYGVGIFRELGVIVGGLI</sequence>
<keyword evidence="3" id="KW-0614">Plasmid</keyword>
<feature type="transmembrane region" description="Helical" evidence="1">
    <location>
        <begin position="153"/>
        <end position="171"/>
    </location>
</feature>
<evidence type="ECO:0000313" key="6">
    <source>
        <dbReference type="Proteomes" id="UP000011645"/>
    </source>
</evidence>
<dbReference type="GeneID" id="9421208"/>
<reference evidence="3 5" key="1">
    <citation type="journal article" date="2010" name="J. Bacteriol.">
        <title>Complete genome sequence of Halalkalicoccus jeotgali B3(T), an extremely halophilic archaeon.</title>
        <authorList>
            <person name="Roh S.W."/>
            <person name="Nam Y.D."/>
            <person name="Nam S.H."/>
            <person name="Choi S.H."/>
            <person name="Park H.S."/>
            <person name="Bae J.W."/>
        </authorList>
    </citation>
    <scope>NUCLEOTIDE SEQUENCE [LARGE SCALE GENOMIC DNA]</scope>
    <source>
        <strain evidence="3">B3</strain>
        <strain evidence="5">DSM 18796 / CECT 7217 / JCM 14584 / KCTC 4019 / B3</strain>
        <plasmid evidence="5">1</plasmid>
    </source>
</reference>
<dbReference type="Proteomes" id="UP000000390">
    <property type="component" value="Plasmid 1"/>
</dbReference>
<keyword evidence="6" id="KW-1185">Reference proteome</keyword>
<accession>D8JBV9</accession>
<evidence type="ECO:0000313" key="3">
    <source>
        <dbReference type="EMBL" id="ADJ16762.1"/>
    </source>
</evidence>
<name>D8JBV9_HALJB</name>
<feature type="transmembrane region" description="Helical" evidence="1">
    <location>
        <begin position="58"/>
        <end position="78"/>
    </location>
</feature>